<dbReference type="HOGENOM" id="CLU_036335_4_1_1"/>
<dbReference type="KEGG" id="cel:CELE_T23D5.6"/>
<feature type="transmembrane region" description="Helical" evidence="1">
    <location>
        <begin position="209"/>
        <end position="229"/>
    </location>
</feature>
<dbReference type="GeneID" id="188785"/>
<dbReference type="EMBL" id="BX284605">
    <property type="protein sequence ID" value="CAB04817.2"/>
    <property type="molecule type" value="Genomic_DNA"/>
</dbReference>
<dbReference type="SUPFAM" id="SSF81321">
    <property type="entry name" value="Family A G protein-coupled receptor-like"/>
    <property type="match status" value="1"/>
</dbReference>
<dbReference type="FunCoup" id="O45805">
    <property type="interactions" value="96"/>
</dbReference>
<dbReference type="STRING" id="6239.T23D5.6.1"/>
<proteinExistence type="predicted"/>
<dbReference type="AlphaFoldDB" id="O45805"/>
<dbReference type="InParanoid" id="O45805"/>
<dbReference type="Bgee" id="WBGene00006085">
    <property type="expression patterns" value="Expressed in pharyngeal muscle cell (C elegans) and 1 other cell type or tissue"/>
</dbReference>
<feature type="transmembrane region" description="Helical" evidence="1">
    <location>
        <begin position="46"/>
        <end position="66"/>
    </location>
</feature>
<feature type="transmembrane region" description="Helical" evidence="1">
    <location>
        <begin position="14"/>
        <end position="34"/>
    </location>
</feature>
<dbReference type="PANTHER" id="PTHR46000">
    <property type="entry name" value="SEVEN TM RECEPTOR-RELATED"/>
    <property type="match status" value="1"/>
</dbReference>
<sequence>MVDWFFVDQTIAQLGFYLTTTSQFTLIFLTPFFVRKDLGAYKHLILLFSILGIAFASLEFVLYPVLHSHNAGYVFFTTNRPLRVSNFILTILLAVYTGLYSFTISLLAVQFIYRFIAVFHPKDLKYFNGWYFLLSVLYALWFGFQWAIGLYKLNEVDQYSLEYMRQVLVDVYDVDISQVPCVIHVVYQNVANSTHSLIRWRNVMCTFNMAFIMIVQYGVMIYCGSRLYAEMEEKLSMLSPQARKLHRQIFKTLLLQITTPTIVLFSPIIYVITVPYLDQELSVPTGVFLSGFTLYPALDAFILMYVITDYRRAFQCVVTRASRST</sequence>
<dbReference type="SMR" id="O45805"/>
<dbReference type="InterPro" id="IPR019428">
    <property type="entry name" value="7TM_GPCR_serpentine_rcpt_Str"/>
</dbReference>
<feature type="transmembrane region" description="Helical" evidence="1">
    <location>
        <begin position="86"/>
        <end position="109"/>
    </location>
</feature>
<dbReference type="AGR" id="WB:WBGene00006085"/>
<feature type="transmembrane region" description="Helical" evidence="1">
    <location>
        <begin position="130"/>
        <end position="151"/>
    </location>
</feature>
<keyword evidence="1" id="KW-0812">Transmembrane</keyword>
<dbReference type="CTD" id="188785"/>
<dbReference type="PANTHER" id="PTHR46000:SF2">
    <property type="entry name" value="SEVEN TM RECEPTOR"/>
    <property type="match status" value="1"/>
</dbReference>
<reference evidence="2 3" key="1">
    <citation type="journal article" date="1998" name="Science">
        <title>Genome sequence of the nematode C. elegans: a platform for investigating biology.</title>
        <authorList>
            <consortium name="The C. elegans sequencing consortium"/>
            <person name="Sulson J.E."/>
            <person name="Waterston R."/>
        </authorList>
    </citation>
    <scope>NUCLEOTIDE SEQUENCE [LARGE SCALE GENOMIC DNA]</scope>
    <source>
        <strain evidence="2 3">Bristol N2</strain>
    </source>
</reference>
<keyword evidence="3" id="KW-1185">Reference proteome</keyword>
<organism evidence="2 3">
    <name type="scientific">Caenorhabditis elegans</name>
    <dbReference type="NCBI Taxonomy" id="6239"/>
    <lineage>
        <taxon>Eukaryota</taxon>
        <taxon>Metazoa</taxon>
        <taxon>Ecdysozoa</taxon>
        <taxon>Nematoda</taxon>
        <taxon>Chromadorea</taxon>
        <taxon>Rhabditida</taxon>
        <taxon>Rhabditina</taxon>
        <taxon>Rhabditomorpha</taxon>
        <taxon>Rhabditoidea</taxon>
        <taxon>Rhabditidae</taxon>
        <taxon>Peloderinae</taxon>
        <taxon>Caenorhabditis</taxon>
    </lineage>
</organism>
<accession>O45805</accession>
<keyword evidence="1" id="KW-1133">Transmembrane helix</keyword>
<evidence type="ECO:0000313" key="3">
    <source>
        <dbReference type="Proteomes" id="UP000001940"/>
    </source>
</evidence>
<feature type="transmembrane region" description="Helical" evidence="1">
    <location>
        <begin position="249"/>
        <end position="273"/>
    </location>
</feature>
<name>O45805_CAEEL</name>
<keyword evidence="1" id="KW-0472">Membrane</keyword>
<protein>
    <submittedName>
        <fullName evidence="2">Seven TM Receptor</fullName>
    </submittedName>
</protein>
<dbReference type="UCSC" id="T23D5.6">
    <property type="organism name" value="c. elegans"/>
</dbReference>
<dbReference type="WormBase" id="T23D5.6">
    <property type="protein sequence ID" value="CE48355"/>
    <property type="gene ID" value="WBGene00006085"/>
    <property type="gene designation" value="str-18"/>
</dbReference>
<dbReference type="RefSeq" id="NP_506919.2">
    <property type="nucleotide sequence ID" value="NM_074518.3"/>
</dbReference>
<dbReference type="OrthoDB" id="5819992at2759"/>
<keyword evidence="2" id="KW-0675">Receptor</keyword>
<dbReference type="Pfam" id="PF10326">
    <property type="entry name" value="7TM_GPCR_Str"/>
    <property type="match status" value="1"/>
</dbReference>
<dbReference type="Proteomes" id="UP000001940">
    <property type="component" value="Chromosome V"/>
</dbReference>
<dbReference type="eggNOG" id="ENOG502RVRW">
    <property type="taxonomic scope" value="Eukaryota"/>
</dbReference>
<evidence type="ECO:0000256" key="1">
    <source>
        <dbReference type="SAM" id="Phobius"/>
    </source>
</evidence>
<evidence type="ECO:0000313" key="4">
    <source>
        <dbReference type="WormBase" id="T23D5.6"/>
    </source>
</evidence>
<dbReference type="PaxDb" id="6239-T23D5.6"/>
<dbReference type="PIR" id="T25153">
    <property type="entry name" value="T25153"/>
</dbReference>
<evidence type="ECO:0000313" key="2">
    <source>
        <dbReference type="EMBL" id="CAB04817.2"/>
    </source>
</evidence>
<feature type="transmembrane region" description="Helical" evidence="1">
    <location>
        <begin position="285"/>
        <end position="307"/>
    </location>
</feature>
<gene>
    <name evidence="2 4" type="primary">str-18</name>
    <name evidence="2" type="ORF">CELE_T23D5.6</name>
    <name evidence="4" type="ORF">T23D5.6</name>
</gene>